<proteinExistence type="predicted"/>
<sequence>MKQLTDQQIRRRLFWGKGSIHDITWYFEDLKQLHLAKKELSKTVQFVAEKYIEGRSLDSEYDTTRIHQLARSLNANAYNILARKKYKNSDCEIFTRTTTITGCEGEPEEIKIEDCRETIWHHFEIRLTLYFVPEWYNDDLAEKIRFRQISKLRLWKRVLENFAGWKFKRKTIHAALKNLSTKLFELGDPEEVRQRSIESLTEEETNLLSAINNSPQTLSNSTLQQIENIKRRRHRLKNNITDPETKTAIMGAGESLARAEKVYRFRLAANNNQREAVDVLYEVEIDDRVMTIRVGGQVYSIKKPYFIGMFECPNDDKIIETIRAQARPYKANAFSRVYNQSLNTVVIKLFFIQERFLADLVEYNQNRHRERLLFRKKTLLDNVREGRVTDVQKVKKELTEINHELSLLIGT</sequence>
<name>A0A2H0V3S5_9BACT</name>
<dbReference type="AlphaFoldDB" id="A0A2H0V3S5"/>
<comment type="caution">
    <text evidence="1">The sequence shown here is derived from an EMBL/GenBank/DDBJ whole genome shotgun (WGS) entry which is preliminary data.</text>
</comment>
<organism evidence="1 2">
    <name type="scientific">Candidatus Falkowbacteria bacterium CG10_big_fil_rev_8_21_14_0_10_39_11</name>
    <dbReference type="NCBI Taxonomy" id="1974565"/>
    <lineage>
        <taxon>Bacteria</taxon>
        <taxon>Candidatus Falkowiibacteriota</taxon>
    </lineage>
</organism>
<dbReference type="EMBL" id="PFAP01000039">
    <property type="protein sequence ID" value="PIR93754.1"/>
    <property type="molecule type" value="Genomic_DNA"/>
</dbReference>
<protein>
    <submittedName>
        <fullName evidence="1">Uncharacterized protein</fullName>
    </submittedName>
</protein>
<dbReference type="Proteomes" id="UP000229901">
    <property type="component" value="Unassembled WGS sequence"/>
</dbReference>
<accession>A0A2H0V3S5</accession>
<evidence type="ECO:0000313" key="2">
    <source>
        <dbReference type="Proteomes" id="UP000229901"/>
    </source>
</evidence>
<gene>
    <name evidence="1" type="ORF">COT97_04960</name>
</gene>
<evidence type="ECO:0000313" key="1">
    <source>
        <dbReference type="EMBL" id="PIR93754.1"/>
    </source>
</evidence>
<reference evidence="2" key="1">
    <citation type="submission" date="2017-09" db="EMBL/GenBank/DDBJ databases">
        <title>Depth-based differentiation of microbial function through sediment-hosted aquifers and enrichment of novel symbionts in the deep terrestrial subsurface.</title>
        <authorList>
            <person name="Probst A.J."/>
            <person name="Ladd B."/>
            <person name="Jarett J.K."/>
            <person name="Geller-Mcgrath D.E."/>
            <person name="Sieber C.M.K."/>
            <person name="Emerson J.B."/>
            <person name="Anantharaman K."/>
            <person name="Thomas B.C."/>
            <person name="Malmstrom R."/>
            <person name="Stieglmeier M."/>
            <person name="Klingl A."/>
            <person name="Woyke T."/>
            <person name="Ryan C.M."/>
            <person name="Banfield J.F."/>
        </authorList>
    </citation>
    <scope>NUCLEOTIDE SEQUENCE [LARGE SCALE GENOMIC DNA]</scope>
</reference>